<dbReference type="AlphaFoldDB" id="A0A269ZDP9"/>
<dbReference type="InterPro" id="IPR032808">
    <property type="entry name" value="DoxX"/>
</dbReference>
<organism evidence="8 9">
    <name type="scientific">Brevibacterium casei</name>
    <dbReference type="NCBI Taxonomy" id="33889"/>
    <lineage>
        <taxon>Bacteria</taxon>
        <taxon>Bacillati</taxon>
        <taxon>Actinomycetota</taxon>
        <taxon>Actinomycetes</taxon>
        <taxon>Micrococcales</taxon>
        <taxon>Brevibacteriaceae</taxon>
        <taxon>Brevibacterium</taxon>
    </lineage>
</organism>
<dbReference type="InterPro" id="IPR051907">
    <property type="entry name" value="DoxX-like_oxidoreductase"/>
</dbReference>
<comment type="subcellular location">
    <subcellularLocation>
        <location evidence="1">Cell membrane</location>
        <topology evidence="1">Multi-pass membrane protein</topology>
    </subcellularLocation>
</comment>
<reference evidence="8 9" key="1">
    <citation type="submission" date="2017-04" db="EMBL/GenBank/DDBJ databases">
        <title>Kefir bacterial isolates.</title>
        <authorList>
            <person name="Kim Y."/>
            <person name="Blasche S."/>
            <person name="Patil K.R."/>
        </authorList>
    </citation>
    <scope>NUCLEOTIDE SEQUENCE [LARGE SCALE GENOMIC DNA]</scope>
    <source>
        <strain evidence="8 9">OG2</strain>
    </source>
</reference>
<feature type="transmembrane region" description="Helical" evidence="7">
    <location>
        <begin position="144"/>
        <end position="164"/>
    </location>
</feature>
<accession>A0A269ZDP9</accession>
<dbReference type="PANTHER" id="PTHR33452">
    <property type="entry name" value="OXIDOREDUCTASE CATD-RELATED"/>
    <property type="match status" value="1"/>
</dbReference>
<comment type="caution">
    <text evidence="8">The sequence shown here is derived from an EMBL/GenBank/DDBJ whole genome shotgun (WGS) entry which is preliminary data.</text>
</comment>
<comment type="similarity">
    <text evidence="2">Belongs to the DoxX family.</text>
</comment>
<dbReference type="EMBL" id="NCWY01000006">
    <property type="protein sequence ID" value="PAK95779.1"/>
    <property type="molecule type" value="Genomic_DNA"/>
</dbReference>
<dbReference type="Proteomes" id="UP000216867">
    <property type="component" value="Unassembled WGS sequence"/>
</dbReference>
<keyword evidence="5 7" id="KW-1133">Transmembrane helix</keyword>
<dbReference type="RefSeq" id="WP_095375998.1">
    <property type="nucleotide sequence ID" value="NZ_NCWY01000006.1"/>
</dbReference>
<evidence type="ECO:0000256" key="3">
    <source>
        <dbReference type="ARBA" id="ARBA00022475"/>
    </source>
</evidence>
<protein>
    <recommendedName>
        <fullName evidence="10">DoxX family protein</fullName>
    </recommendedName>
</protein>
<dbReference type="Pfam" id="PF07681">
    <property type="entry name" value="DoxX"/>
    <property type="match status" value="1"/>
</dbReference>
<evidence type="ECO:0000256" key="5">
    <source>
        <dbReference type="ARBA" id="ARBA00022989"/>
    </source>
</evidence>
<proteinExistence type="inferred from homology"/>
<dbReference type="PANTHER" id="PTHR33452:SF1">
    <property type="entry name" value="INNER MEMBRANE PROTEIN YPHA-RELATED"/>
    <property type="match status" value="1"/>
</dbReference>
<evidence type="ECO:0000256" key="4">
    <source>
        <dbReference type="ARBA" id="ARBA00022692"/>
    </source>
</evidence>
<evidence type="ECO:0000256" key="1">
    <source>
        <dbReference type="ARBA" id="ARBA00004651"/>
    </source>
</evidence>
<keyword evidence="6 7" id="KW-0472">Membrane</keyword>
<feature type="transmembrane region" description="Helical" evidence="7">
    <location>
        <begin position="75"/>
        <end position="95"/>
    </location>
</feature>
<evidence type="ECO:0000256" key="2">
    <source>
        <dbReference type="ARBA" id="ARBA00006679"/>
    </source>
</evidence>
<gene>
    <name evidence="8" type="ORF">B8X04_08525</name>
</gene>
<evidence type="ECO:0000313" key="9">
    <source>
        <dbReference type="Proteomes" id="UP000216867"/>
    </source>
</evidence>
<evidence type="ECO:0000256" key="6">
    <source>
        <dbReference type="ARBA" id="ARBA00023136"/>
    </source>
</evidence>
<evidence type="ECO:0008006" key="10">
    <source>
        <dbReference type="Google" id="ProtNLM"/>
    </source>
</evidence>
<evidence type="ECO:0000256" key="7">
    <source>
        <dbReference type="SAM" id="Phobius"/>
    </source>
</evidence>
<dbReference type="GO" id="GO:0005886">
    <property type="term" value="C:plasma membrane"/>
    <property type="evidence" value="ECO:0007669"/>
    <property type="project" value="UniProtKB-SubCell"/>
</dbReference>
<sequence length="179" mass="18117">MDITGIDLGIAVLRALLAFIFFAHATQKILGWFSGPGPHASAALFEKLGQHPGARMVRVAAALELTASLTLLTGLLTPVGICLGVATMIVAGAALTTVSGKFWNAVGGGEYPFVLAGVVAALSLTGPGSLSLDAVLLPGLTETYPLLLPLAVGIGILGAVPMALRARRAIASQSHADTP</sequence>
<name>A0A269ZDP9_9MICO</name>
<keyword evidence="3" id="KW-1003">Cell membrane</keyword>
<evidence type="ECO:0000313" key="8">
    <source>
        <dbReference type="EMBL" id="PAK95779.1"/>
    </source>
</evidence>
<feature type="transmembrane region" description="Helical" evidence="7">
    <location>
        <begin position="102"/>
        <end position="124"/>
    </location>
</feature>
<keyword evidence="4 7" id="KW-0812">Transmembrane</keyword>